<evidence type="ECO:0000313" key="3">
    <source>
        <dbReference type="EMBL" id="KXX81248.1"/>
    </source>
</evidence>
<protein>
    <submittedName>
        <fullName evidence="2">Uncharacterized protein</fullName>
    </submittedName>
</protein>
<feature type="compositionally biased region" description="Basic and acidic residues" evidence="1">
    <location>
        <begin position="172"/>
        <end position="208"/>
    </location>
</feature>
<organism evidence="2 4">
    <name type="scientific">Madurella mycetomatis</name>
    <dbReference type="NCBI Taxonomy" id="100816"/>
    <lineage>
        <taxon>Eukaryota</taxon>
        <taxon>Fungi</taxon>
        <taxon>Dikarya</taxon>
        <taxon>Ascomycota</taxon>
        <taxon>Pezizomycotina</taxon>
        <taxon>Sordariomycetes</taxon>
        <taxon>Sordariomycetidae</taxon>
        <taxon>Sordariales</taxon>
        <taxon>Sordariales incertae sedis</taxon>
        <taxon>Madurella</taxon>
    </lineage>
</organism>
<sequence length="379" mass="44156">MCLTKVYYNTYSDGTQDVTEKHYACRDGRGCSKPEVRKYDRKFPFTKLGEARTESHKSLAERKPTPYFTPHMLGEPKSPSPSGKRSSDIYMSGAKHYDNHDVYGRYDLYDHRLSSTRDPRDSYGRETRDSRTKRSTAAPQIIYMDRDKPSRSCSHSGSRDYSRDVLLGPVHLVHEYDRQRSSRSRSREGSREGSDHSSSKYNRRRTDDPLGYVLIDDQDERRRQRREQRRLSASSYADASTSAATDVYDPSRYIPRRASTVVHRSDGSISTTSSSSSKPKQLRWEDQVRAKRDRQNAEIANRPILGEPKSILKHTSSTRKGKGRELDEIDELRRSIERMEIPRGRDREPRSARWYDEEPDRERRKRSKALAGDDGYRYY</sequence>
<feature type="compositionally biased region" description="Basic and acidic residues" evidence="1">
    <location>
        <begin position="50"/>
        <end position="64"/>
    </location>
</feature>
<dbReference type="VEuPathDB" id="FungiDB:MMYC01_203208"/>
<reference evidence="2" key="2">
    <citation type="submission" date="2015-06" db="EMBL/GenBank/DDBJ databases">
        <authorList>
            <person name="Hoefler B.C."/>
            <person name="Straight P.D."/>
        </authorList>
    </citation>
    <scope>NUCLEOTIDE SEQUENCE [LARGE SCALE GENOMIC DNA]</scope>
    <source>
        <strain evidence="2">Mm55</strain>
    </source>
</reference>
<comment type="caution">
    <text evidence="2">The sequence shown here is derived from an EMBL/GenBank/DDBJ whole genome shotgun (WGS) entry which is preliminary data.</text>
</comment>
<feature type="region of interest" description="Disordered" evidence="1">
    <location>
        <begin position="113"/>
        <end position="294"/>
    </location>
</feature>
<feature type="region of interest" description="Disordered" evidence="1">
    <location>
        <begin position="338"/>
        <end position="379"/>
    </location>
</feature>
<dbReference type="Proteomes" id="UP000078237">
    <property type="component" value="Unassembled WGS sequence"/>
</dbReference>
<evidence type="ECO:0000313" key="2">
    <source>
        <dbReference type="EMBL" id="KXX75540.1"/>
    </source>
</evidence>
<dbReference type="AlphaFoldDB" id="A0A175VX12"/>
<feature type="compositionally biased region" description="Low complexity" evidence="1">
    <location>
        <begin position="232"/>
        <end position="246"/>
    </location>
</feature>
<gene>
    <name evidence="3" type="ORF">MMYC01_203208</name>
    <name evidence="2" type="ORF">MMYC01_208054</name>
</gene>
<keyword evidence="4" id="KW-1185">Reference proteome</keyword>
<feature type="compositionally biased region" description="Basic and acidic residues" evidence="1">
    <location>
        <begin position="113"/>
        <end position="132"/>
    </location>
</feature>
<reference evidence="2 4" key="3">
    <citation type="submission" date="2016-01" db="EMBL/GenBank/DDBJ databases">
        <title>Madurella mycetomatis genome sequencing.</title>
        <authorList>
            <person name="Van De Sande W."/>
        </authorList>
    </citation>
    <scope>NUCLEOTIDE SEQUENCE [LARGE SCALE GENOMIC DNA]</scope>
    <source>
        <strain evidence="2">Mm55</strain>
        <strain evidence="4">mm55</strain>
    </source>
</reference>
<proteinExistence type="predicted"/>
<dbReference type="OrthoDB" id="3439480at2759"/>
<evidence type="ECO:0000313" key="4">
    <source>
        <dbReference type="Proteomes" id="UP000078237"/>
    </source>
</evidence>
<dbReference type="VEuPathDB" id="FungiDB:MMYC01_208054"/>
<name>A0A175VX12_9PEZI</name>
<dbReference type="EMBL" id="LCTW02000039">
    <property type="protein sequence ID" value="KXX81248.1"/>
    <property type="molecule type" value="Genomic_DNA"/>
</dbReference>
<feature type="compositionally biased region" description="Basic and acidic residues" evidence="1">
    <location>
        <begin position="282"/>
        <end position="294"/>
    </location>
</feature>
<feature type="region of interest" description="Disordered" evidence="1">
    <location>
        <begin position="50"/>
        <end position="90"/>
    </location>
</feature>
<feature type="compositionally biased region" description="Low complexity" evidence="1">
    <location>
        <begin position="268"/>
        <end position="277"/>
    </location>
</feature>
<dbReference type="EMBL" id="LCTW02000264">
    <property type="protein sequence ID" value="KXX75540.1"/>
    <property type="molecule type" value="Genomic_DNA"/>
</dbReference>
<feature type="compositionally biased region" description="Basic and acidic residues" evidence="1">
    <location>
        <begin position="338"/>
        <end position="362"/>
    </location>
</feature>
<reference evidence="4" key="1">
    <citation type="submission" date="2015-06" db="EMBL/GenBank/DDBJ databases">
        <authorList>
            <person name="van de Sande W.W.J."/>
        </authorList>
    </citation>
    <scope>NUCLEOTIDE SEQUENCE [LARGE SCALE GENOMIC DNA]</scope>
    <source>
        <strain evidence="4">mm55</strain>
    </source>
</reference>
<evidence type="ECO:0000256" key="1">
    <source>
        <dbReference type="SAM" id="MobiDB-lite"/>
    </source>
</evidence>
<accession>A0A175VX12</accession>